<name>A0A8S5T0Q5_9CAUD</name>
<evidence type="ECO:0000313" key="1">
    <source>
        <dbReference type="EMBL" id="DAF56948.1"/>
    </source>
</evidence>
<organism evidence="1">
    <name type="scientific">Siphoviridae sp. ctiJm4</name>
    <dbReference type="NCBI Taxonomy" id="2827916"/>
    <lineage>
        <taxon>Viruses</taxon>
        <taxon>Duplodnaviria</taxon>
        <taxon>Heunggongvirae</taxon>
        <taxon>Uroviricota</taxon>
        <taxon>Caudoviricetes</taxon>
    </lineage>
</organism>
<protein>
    <submittedName>
        <fullName evidence="1">Uncharacterized protein</fullName>
    </submittedName>
</protein>
<dbReference type="EMBL" id="BK032724">
    <property type="protein sequence ID" value="DAF56948.1"/>
    <property type="molecule type" value="Genomic_DNA"/>
</dbReference>
<reference evidence="1" key="1">
    <citation type="journal article" date="2021" name="Proc. Natl. Acad. Sci. U.S.A.">
        <title>A Catalog of Tens of Thousands of Viruses from Human Metagenomes Reveals Hidden Associations with Chronic Diseases.</title>
        <authorList>
            <person name="Tisza M.J."/>
            <person name="Buck C.B."/>
        </authorList>
    </citation>
    <scope>NUCLEOTIDE SEQUENCE</scope>
    <source>
        <strain evidence="1">CtiJm4</strain>
    </source>
</reference>
<proteinExistence type="predicted"/>
<sequence length="114" mass="13572">MRTNATITRNAFEEWFLTYMDGRTHSESIDELELIFENNDSHYYLNFMQSKRVKAHSGAFYAVILALRPFMPSGYYASNPQIKANILHYFGMDYKAFLRPLVERLERSRENYLK</sequence>
<accession>A0A8S5T0Q5</accession>